<dbReference type="KEGG" id="hazt:108680506"/>
<dbReference type="Proteomes" id="UP000694843">
    <property type="component" value="Unplaced"/>
</dbReference>
<dbReference type="OrthoDB" id="10627243at2759"/>
<accession>A0A8B7PFA7</accession>
<keyword evidence="1" id="KW-1185">Reference proteome</keyword>
<gene>
    <name evidence="2" type="primary">LOC108680506</name>
</gene>
<protein>
    <submittedName>
        <fullName evidence="2">Uncharacterized protein LOC108680506</fullName>
    </submittedName>
</protein>
<dbReference type="AlphaFoldDB" id="A0A8B7PFA7"/>
<evidence type="ECO:0000313" key="2">
    <source>
        <dbReference type="RefSeq" id="XP_018024824.1"/>
    </source>
</evidence>
<proteinExistence type="predicted"/>
<name>A0A8B7PFA7_HYAAZ</name>
<sequence>MENYETIASLMLDELTLEVQAPASKDFMPGLILSWSKSSARRDEQKSSKMLLSKYSRSALLFESNLTATFCEAILSAGIAKSQSDSQEELPGSHIISSVFILVETGDLLLAIFTGLRCQLLCLGRVPCDIVTIDTMQVCEKILLCVSHSNGALHLLDPTRRISEGADPTSDGTYPWKALSLDTRVLAACTVLDALVTSDGYTISIHHFKLKKVEDTITNKCSCLSCQDIESKCENIDFPGVISLKRNAGNVQMITVDGRRYDISLEKLMKICEARSSEKRDSGCNIPLQNTLIEMQEVSELITKTHKVSEELNAYIQQFNLAQHLLNSSASVTENLFDISYEVCPCFDPDHDYKLEIKLTSTEHVMKGRWWRARLGVPDGDTTRHVTGGLGDSSHTFSIRLSVAEAMRLTLLSCEDESHRLLKVDLIFMDLQCGSPLVCISIKKIMLGVWKFLTEKREVKAATEESSSLFRHLVDMAGVEKPHKLPKAGITHDFSLKLHHSSTLLRKISSLIGCGGNLNESANKSLSKCLYFGCESVVIRLSSAPNLLHVQISSSSAAVAVTLRKDLEQLASLNDPSKDRDEVAITSDLLQDVQFFQCLLDSSVDRSCQAKEVRTFYSRLHEIAATLPT</sequence>
<dbReference type="RefSeq" id="XP_018024824.1">
    <property type="nucleotide sequence ID" value="XM_018169335.2"/>
</dbReference>
<reference evidence="2" key="1">
    <citation type="submission" date="2025-08" db="UniProtKB">
        <authorList>
            <consortium name="RefSeq"/>
        </authorList>
    </citation>
    <scope>IDENTIFICATION</scope>
    <source>
        <tissue evidence="2">Whole organism</tissue>
    </source>
</reference>
<dbReference type="GeneID" id="108680506"/>
<organism evidence="1 2">
    <name type="scientific">Hyalella azteca</name>
    <name type="common">Amphipod</name>
    <dbReference type="NCBI Taxonomy" id="294128"/>
    <lineage>
        <taxon>Eukaryota</taxon>
        <taxon>Metazoa</taxon>
        <taxon>Ecdysozoa</taxon>
        <taxon>Arthropoda</taxon>
        <taxon>Crustacea</taxon>
        <taxon>Multicrustacea</taxon>
        <taxon>Malacostraca</taxon>
        <taxon>Eumalacostraca</taxon>
        <taxon>Peracarida</taxon>
        <taxon>Amphipoda</taxon>
        <taxon>Senticaudata</taxon>
        <taxon>Talitrida</taxon>
        <taxon>Talitroidea</taxon>
        <taxon>Hyalellidae</taxon>
        <taxon>Hyalella</taxon>
    </lineage>
</organism>
<evidence type="ECO:0000313" key="1">
    <source>
        <dbReference type="Proteomes" id="UP000694843"/>
    </source>
</evidence>